<dbReference type="Pfam" id="PF07331">
    <property type="entry name" value="TctB"/>
    <property type="match status" value="1"/>
</dbReference>
<dbReference type="RefSeq" id="WP_207043380.1">
    <property type="nucleotide sequence ID" value="NZ_JAFLNC010000002.1"/>
</dbReference>
<keyword evidence="1" id="KW-0812">Transmembrane</keyword>
<feature type="transmembrane region" description="Helical" evidence="1">
    <location>
        <begin position="113"/>
        <end position="132"/>
    </location>
</feature>
<feature type="transmembrane region" description="Helical" evidence="1">
    <location>
        <begin position="144"/>
        <end position="162"/>
    </location>
</feature>
<gene>
    <name evidence="3" type="ORF">J0X12_06370</name>
</gene>
<feature type="transmembrane region" description="Helical" evidence="1">
    <location>
        <begin position="12"/>
        <end position="30"/>
    </location>
</feature>
<dbReference type="EMBL" id="JAFLNC010000002">
    <property type="protein sequence ID" value="MBO0333227.1"/>
    <property type="molecule type" value="Genomic_DNA"/>
</dbReference>
<evidence type="ECO:0000256" key="1">
    <source>
        <dbReference type="SAM" id="Phobius"/>
    </source>
</evidence>
<sequence length="173" mass="19036">MSHQSSMNKADFISSIILTLFGIGVVVESLRLPRLENLNVNAYTVPGIVPGFLGLFLTVAGLAIFVRSIRRGGWKLSLNKDGMRRWLGSAMVMRTAVTVVITMGYAILLFPNVPFWIATPIFIFVFVVATEAMKYGGLPDRKKLLTALVLAIIAGLLINYVFQDLFFVRLPGG</sequence>
<comment type="caution">
    <text evidence="3">The sequence shown here is derived from an EMBL/GenBank/DDBJ whole genome shotgun (WGS) entry which is preliminary data.</text>
</comment>
<organism evidence="3 4">
    <name type="scientific">Sneathiella sedimenti</name>
    <dbReference type="NCBI Taxonomy" id="2816034"/>
    <lineage>
        <taxon>Bacteria</taxon>
        <taxon>Pseudomonadati</taxon>
        <taxon>Pseudomonadota</taxon>
        <taxon>Alphaproteobacteria</taxon>
        <taxon>Sneathiellales</taxon>
        <taxon>Sneathiellaceae</taxon>
        <taxon>Sneathiella</taxon>
    </lineage>
</organism>
<dbReference type="Proteomes" id="UP000664761">
    <property type="component" value="Unassembled WGS sequence"/>
</dbReference>
<name>A0ABS3F4E7_9PROT</name>
<accession>A0ABS3F4E7</accession>
<keyword evidence="1" id="KW-0472">Membrane</keyword>
<evidence type="ECO:0000313" key="4">
    <source>
        <dbReference type="Proteomes" id="UP000664761"/>
    </source>
</evidence>
<keyword evidence="1" id="KW-1133">Transmembrane helix</keyword>
<feature type="transmembrane region" description="Helical" evidence="1">
    <location>
        <begin position="86"/>
        <end position="107"/>
    </location>
</feature>
<protein>
    <submittedName>
        <fullName evidence="3">Tripartite tricarboxylate transporter TctB family protein</fullName>
    </submittedName>
</protein>
<proteinExistence type="predicted"/>
<dbReference type="InterPro" id="IPR009936">
    <property type="entry name" value="DUF1468"/>
</dbReference>
<reference evidence="3 4" key="1">
    <citation type="submission" date="2021-03" db="EMBL/GenBank/DDBJ databases">
        <title>Sneathiella sp. CAU 1612 isolated from Kang Won-do.</title>
        <authorList>
            <person name="Kim W."/>
        </authorList>
    </citation>
    <scope>NUCLEOTIDE SEQUENCE [LARGE SCALE GENOMIC DNA]</scope>
    <source>
        <strain evidence="3 4">CAU 1612</strain>
    </source>
</reference>
<evidence type="ECO:0000313" key="3">
    <source>
        <dbReference type="EMBL" id="MBO0333227.1"/>
    </source>
</evidence>
<keyword evidence="4" id="KW-1185">Reference proteome</keyword>
<feature type="transmembrane region" description="Helical" evidence="1">
    <location>
        <begin position="42"/>
        <end position="66"/>
    </location>
</feature>
<evidence type="ECO:0000259" key="2">
    <source>
        <dbReference type="Pfam" id="PF07331"/>
    </source>
</evidence>
<feature type="domain" description="DUF1468" evidence="2">
    <location>
        <begin position="13"/>
        <end position="171"/>
    </location>
</feature>